<protein>
    <submittedName>
        <fullName evidence="3">GM17273</fullName>
    </submittedName>
</protein>
<keyword evidence="2" id="KW-1133">Transmembrane helix</keyword>
<gene>
    <name evidence="3" type="primary">Dsec\GM17273</name>
    <name evidence="3" type="ORF">Dsec_GM17273</name>
</gene>
<dbReference type="AlphaFoldDB" id="B4I5G3"/>
<dbReference type="Proteomes" id="UP000001292">
    <property type="component" value="Unassembled WGS sequence"/>
</dbReference>
<evidence type="ECO:0000313" key="4">
    <source>
        <dbReference type="Proteomes" id="UP000001292"/>
    </source>
</evidence>
<evidence type="ECO:0000313" key="3">
    <source>
        <dbReference type="EMBL" id="EDW55619.1"/>
    </source>
</evidence>
<sequence>MQPSHVENRVFLEQQDYQEQENSKETKDVPLAGGGRLLFVFAVCLMLFRLLFRGFTRRTQSYGKATPPNPVLSLPAPPSNPSFALLTITHYV</sequence>
<dbReference type="EMBL" id="CH480822">
    <property type="protein sequence ID" value="EDW55619.1"/>
    <property type="molecule type" value="Genomic_DNA"/>
</dbReference>
<feature type="compositionally biased region" description="Basic and acidic residues" evidence="1">
    <location>
        <begin position="1"/>
        <end position="10"/>
    </location>
</feature>
<accession>B4I5G3</accession>
<dbReference type="HOGENOM" id="CLU_2415638_0_0_1"/>
<reference evidence="3 4" key="1">
    <citation type="journal article" date="2007" name="Nature">
        <title>Evolution of genes and genomes on the Drosophila phylogeny.</title>
        <authorList>
            <consortium name="Drosophila 12 Genomes Consortium"/>
            <person name="Clark A.G."/>
            <person name="Eisen M.B."/>
            <person name="Smith D.R."/>
            <person name="Bergman C.M."/>
            <person name="Oliver B."/>
            <person name="Markow T.A."/>
            <person name="Kaufman T.C."/>
            <person name="Kellis M."/>
            <person name="Gelbart W."/>
            <person name="Iyer V.N."/>
            <person name="Pollard D.A."/>
            <person name="Sackton T.B."/>
            <person name="Larracuente A.M."/>
            <person name="Singh N.D."/>
            <person name="Abad J.P."/>
            <person name="Abt D.N."/>
            <person name="Adryan B."/>
            <person name="Aguade M."/>
            <person name="Akashi H."/>
            <person name="Anderson W.W."/>
            <person name="Aquadro C.F."/>
            <person name="Ardell D.H."/>
            <person name="Arguello R."/>
            <person name="Artieri C.G."/>
            <person name="Barbash D.A."/>
            <person name="Barker D."/>
            <person name="Barsanti P."/>
            <person name="Batterham P."/>
            <person name="Batzoglou S."/>
            <person name="Begun D."/>
            <person name="Bhutkar A."/>
            <person name="Blanco E."/>
            <person name="Bosak S.A."/>
            <person name="Bradley R.K."/>
            <person name="Brand A.D."/>
            <person name="Brent M.R."/>
            <person name="Brooks A.N."/>
            <person name="Brown R.H."/>
            <person name="Butlin R.K."/>
            <person name="Caggese C."/>
            <person name="Calvi B.R."/>
            <person name="Bernardo de Carvalho A."/>
            <person name="Caspi A."/>
            <person name="Castrezana S."/>
            <person name="Celniker S.E."/>
            <person name="Chang J.L."/>
            <person name="Chapple C."/>
            <person name="Chatterji S."/>
            <person name="Chinwalla A."/>
            <person name="Civetta A."/>
            <person name="Clifton S.W."/>
            <person name="Comeron J.M."/>
            <person name="Costello J.C."/>
            <person name="Coyne J.A."/>
            <person name="Daub J."/>
            <person name="David R.G."/>
            <person name="Delcher A.L."/>
            <person name="Delehaunty K."/>
            <person name="Do C.B."/>
            <person name="Ebling H."/>
            <person name="Edwards K."/>
            <person name="Eickbush T."/>
            <person name="Evans J.D."/>
            <person name="Filipski A."/>
            <person name="Findeiss S."/>
            <person name="Freyhult E."/>
            <person name="Fulton L."/>
            <person name="Fulton R."/>
            <person name="Garcia A.C."/>
            <person name="Gardiner A."/>
            <person name="Garfield D.A."/>
            <person name="Garvin B.E."/>
            <person name="Gibson G."/>
            <person name="Gilbert D."/>
            <person name="Gnerre S."/>
            <person name="Godfrey J."/>
            <person name="Good R."/>
            <person name="Gotea V."/>
            <person name="Gravely B."/>
            <person name="Greenberg A.J."/>
            <person name="Griffiths-Jones S."/>
            <person name="Gross S."/>
            <person name="Guigo R."/>
            <person name="Gustafson E.A."/>
            <person name="Haerty W."/>
            <person name="Hahn M.W."/>
            <person name="Halligan D.L."/>
            <person name="Halpern A.L."/>
            <person name="Halter G.M."/>
            <person name="Han M.V."/>
            <person name="Heger A."/>
            <person name="Hillier L."/>
            <person name="Hinrichs A.S."/>
            <person name="Holmes I."/>
            <person name="Hoskins R.A."/>
            <person name="Hubisz M.J."/>
            <person name="Hultmark D."/>
            <person name="Huntley M.A."/>
            <person name="Jaffe D.B."/>
            <person name="Jagadeeshan S."/>
            <person name="Jeck W.R."/>
            <person name="Johnson J."/>
            <person name="Jones C.D."/>
            <person name="Jordan W.C."/>
            <person name="Karpen G.H."/>
            <person name="Kataoka E."/>
            <person name="Keightley P.D."/>
            <person name="Kheradpour P."/>
            <person name="Kirkness E.F."/>
            <person name="Koerich L.B."/>
            <person name="Kristiansen K."/>
            <person name="Kudrna D."/>
            <person name="Kulathinal R.J."/>
            <person name="Kumar S."/>
            <person name="Kwok R."/>
            <person name="Lander E."/>
            <person name="Langley C.H."/>
            <person name="Lapoint R."/>
            <person name="Lazzaro B.P."/>
            <person name="Lee S.J."/>
            <person name="Levesque L."/>
            <person name="Li R."/>
            <person name="Lin C.F."/>
            <person name="Lin M.F."/>
            <person name="Lindblad-Toh K."/>
            <person name="Llopart A."/>
            <person name="Long M."/>
            <person name="Low L."/>
            <person name="Lozovsky E."/>
            <person name="Lu J."/>
            <person name="Luo M."/>
            <person name="Machado C.A."/>
            <person name="Makalowski W."/>
            <person name="Marzo M."/>
            <person name="Matsuda M."/>
            <person name="Matzkin L."/>
            <person name="McAllister B."/>
            <person name="McBride C.S."/>
            <person name="McKernan B."/>
            <person name="McKernan K."/>
            <person name="Mendez-Lago M."/>
            <person name="Minx P."/>
            <person name="Mollenhauer M.U."/>
            <person name="Montooth K."/>
            <person name="Mount S.M."/>
            <person name="Mu X."/>
            <person name="Myers E."/>
            <person name="Negre B."/>
            <person name="Newfeld S."/>
            <person name="Nielsen R."/>
            <person name="Noor M.A."/>
            <person name="O'Grady P."/>
            <person name="Pachter L."/>
            <person name="Papaceit M."/>
            <person name="Parisi M.J."/>
            <person name="Parisi M."/>
            <person name="Parts L."/>
            <person name="Pedersen J.S."/>
            <person name="Pesole G."/>
            <person name="Phillippy A.M."/>
            <person name="Ponting C.P."/>
            <person name="Pop M."/>
            <person name="Porcelli D."/>
            <person name="Powell J.R."/>
            <person name="Prohaska S."/>
            <person name="Pruitt K."/>
            <person name="Puig M."/>
            <person name="Quesneville H."/>
            <person name="Ram K.R."/>
            <person name="Rand D."/>
            <person name="Rasmussen M.D."/>
            <person name="Reed L.K."/>
            <person name="Reenan R."/>
            <person name="Reily A."/>
            <person name="Remington K.A."/>
            <person name="Rieger T.T."/>
            <person name="Ritchie M.G."/>
            <person name="Robin C."/>
            <person name="Rogers Y.H."/>
            <person name="Rohde C."/>
            <person name="Rozas J."/>
            <person name="Rubenfield M.J."/>
            <person name="Ruiz A."/>
            <person name="Russo S."/>
            <person name="Salzberg S.L."/>
            <person name="Sanchez-Gracia A."/>
            <person name="Saranga D.J."/>
            <person name="Sato H."/>
            <person name="Schaeffer S.W."/>
            <person name="Schatz M.C."/>
            <person name="Schlenke T."/>
            <person name="Schwartz R."/>
            <person name="Segarra C."/>
            <person name="Singh R.S."/>
            <person name="Sirot L."/>
            <person name="Sirota M."/>
            <person name="Sisneros N.B."/>
            <person name="Smith C.D."/>
            <person name="Smith T.F."/>
            <person name="Spieth J."/>
            <person name="Stage D.E."/>
            <person name="Stark A."/>
            <person name="Stephan W."/>
            <person name="Strausberg R.L."/>
            <person name="Strempel S."/>
            <person name="Sturgill D."/>
            <person name="Sutton G."/>
            <person name="Sutton G.G."/>
            <person name="Tao W."/>
            <person name="Teichmann S."/>
            <person name="Tobari Y.N."/>
            <person name="Tomimura Y."/>
            <person name="Tsolas J.M."/>
            <person name="Valente V.L."/>
            <person name="Venter E."/>
            <person name="Venter J.C."/>
            <person name="Vicario S."/>
            <person name="Vieira F.G."/>
            <person name="Vilella A.J."/>
            <person name="Villasante A."/>
            <person name="Walenz B."/>
            <person name="Wang J."/>
            <person name="Wasserman M."/>
            <person name="Watts T."/>
            <person name="Wilson D."/>
            <person name="Wilson R.K."/>
            <person name="Wing R.A."/>
            <person name="Wolfner M.F."/>
            <person name="Wong A."/>
            <person name="Wong G.K."/>
            <person name="Wu C.I."/>
            <person name="Wu G."/>
            <person name="Yamamoto D."/>
            <person name="Yang H.P."/>
            <person name="Yang S.P."/>
            <person name="Yorke J.A."/>
            <person name="Yoshida K."/>
            <person name="Zdobnov E."/>
            <person name="Zhang P."/>
            <person name="Zhang Y."/>
            <person name="Zimin A.V."/>
            <person name="Baldwin J."/>
            <person name="Abdouelleil A."/>
            <person name="Abdulkadir J."/>
            <person name="Abebe A."/>
            <person name="Abera B."/>
            <person name="Abreu J."/>
            <person name="Acer S.C."/>
            <person name="Aftuck L."/>
            <person name="Alexander A."/>
            <person name="An P."/>
            <person name="Anderson E."/>
            <person name="Anderson S."/>
            <person name="Arachi H."/>
            <person name="Azer M."/>
            <person name="Bachantsang P."/>
            <person name="Barry A."/>
            <person name="Bayul T."/>
            <person name="Berlin A."/>
            <person name="Bessette D."/>
            <person name="Bloom T."/>
            <person name="Blye J."/>
            <person name="Boguslavskiy L."/>
            <person name="Bonnet C."/>
            <person name="Boukhgalter B."/>
            <person name="Bourzgui I."/>
            <person name="Brown A."/>
            <person name="Cahill P."/>
            <person name="Channer S."/>
            <person name="Cheshatsang Y."/>
            <person name="Chuda L."/>
            <person name="Citroen M."/>
            <person name="Collymore A."/>
            <person name="Cooke P."/>
            <person name="Costello M."/>
            <person name="D'Aco K."/>
            <person name="Daza R."/>
            <person name="De Haan G."/>
            <person name="DeGray S."/>
            <person name="DeMaso C."/>
            <person name="Dhargay N."/>
            <person name="Dooley K."/>
            <person name="Dooley E."/>
            <person name="Doricent M."/>
            <person name="Dorje P."/>
            <person name="Dorjee K."/>
            <person name="Dupes A."/>
            <person name="Elong R."/>
            <person name="Falk J."/>
            <person name="Farina A."/>
            <person name="Faro S."/>
            <person name="Ferguson D."/>
            <person name="Fisher S."/>
            <person name="Foley C.D."/>
            <person name="Franke A."/>
            <person name="Friedrich D."/>
            <person name="Gadbois L."/>
            <person name="Gearin G."/>
            <person name="Gearin C.R."/>
            <person name="Giannoukos G."/>
            <person name="Goode T."/>
            <person name="Graham J."/>
            <person name="Grandbois E."/>
            <person name="Grewal S."/>
            <person name="Gyaltsen K."/>
            <person name="Hafez N."/>
            <person name="Hagos B."/>
            <person name="Hall J."/>
            <person name="Henson C."/>
            <person name="Hollinger A."/>
            <person name="Honan T."/>
            <person name="Huard M.D."/>
            <person name="Hughes L."/>
            <person name="Hurhula B."/>
            <person name="Husby M.E."/>
            <person name="Kamat A."/>
            <person name="Kanga B."/>
            <person name="Kashin S."/>
            <person name="Khazanovich D."/>
            <person name="Kisner P."/>
            <person name="Lance K."/>
            <person name="Lara M."/>
            <person name="Lee W."/>
            <person name="Lennon N."/>
            <person name="Letendre F."/>
            <person name="LeVine R."/>
            <person name="Lipovsky A."/>
            <person name="Liu X."/>
            <person name="Liu J."/>
            <person name="Liu S."/>
            <person name="Lokyitsang T."/>
            <person name="Lokyitsang Y."/>
            <person name="Lubonja R."/>
            <person name="Lui A."/>
            <person name="MacDonald P."/>
            <person name="Magnisalis V."/>
            <person name="Maru K."/>
            <person name="Matthews C."/>
            <person name="McCusker W."/>
            <person name="McDonough S."/>
            <person name="Mehta T."/>
            <person name="Meldrim J."/>
            <person name="Meneus L."/>
            <person name="Mihai O."/>
            <person name="Mihalev A."/>
            <person name="Mihova T."/>
            <person name="Mittelman R."/>
            <person name="Mlenga V."/>
            <person name="Montmayeur A."/>
            <person name="Mulrain L."/>
            <person name="Navidi A."/>
            <person name="Naylor J."/>
            <person name="Negash T."/>
            <person name="Nguyen T."/>
            <person name="Nguyen N."/>
            <person name="Nicol R."/>
            <person name="Norbu C."/>
            <person name="Norbu N."/>
            <person name="Novod N."/>
            <person name="O'Neill B."/>
            <person name="Osman S."/>
            <person name="Markiewicz E."/>
            <person name="Oyono O.L."/>
            <person name="Patti C."/>
            <person name="Phunkhang P."/>
            <person name="Pierre F."/>
            <person name="Priest M."/>
            <person name="Raghuraman S."/>
            <person name="Rege F."/>
            <person name="Reyes R."/>
            <person name="Rise C."/>
            <person name="Rogov P."/>
            <person name="Ross K."/>
            <person name="Ryan E."/>
            <person name="Settipalli S."/>
            <person name="Shea T."/>
            <person name="Sherpa N."/>
            <person name="Shi L."/>
            <person name="Shih D."/>
            <person name="Sparrow T."/>
            <person name="Spaulding J."/>
            <person name="Stalker J."/>
            <person name="Stange-Thomann N."/>
            <person name="Stavropoulos S."/>
            <person name="Stone C."/>
            <person name="Strader C."/>
            <person name="Tesfaye S."/>
            <person name="Thomson T."/>
            <person name="Thoulutsang Y."/>
            <person name="Thoulutsang D."/>
            <person name="Topham K."/>
            <person name="Topping I."/>
            <person name="Tsamla T."/>
            <person name="Vassiliev H."/>
            <person name="Vo A."/>
            <person name="Wangchuk T."/>
            <person name="Wangdi T."/>
            <person name="Weiand M."/>
            <person name="Wilkinson J."/>
            <person name="Wilson A."/>
            <person name="Yadav S."/>
            <person name="Young G."/>
            <person name="Yu Q."/>
            <person name="Zembek L."/>
            <person name="Zhong D."/>
            <person name="Zimmer A."/>
            <person name="Zwirko Z."/>
            <person name="Jaffe D.B."/>
            <person name="Alvarez P."/>
            <person name="Brockman W."/>
            <person name="Butler J."/>
            <person name="Chin C."/>
            <person name="Gnerre S."/>
            <person name="Grabherr M."/>
            <person name="Kleber M."/>
            <person name="Mauceli E."/>
            <person name="MacCallum I."/>
        </authorList>
    </citation>
    <scope>NUCLEOTIDE SEQUENCE [LARGE SCALE GENOMIC DNA]</scope>
    <source>
        <strain evidence="4">Rob3c / Tucson 14021-0248.25</strain>
    </source>
</reference>
<evidence type="ECO:0000256" key="2">
    <source>
        <dbReference type="SAM" id="Phobius"/>
    </source>
</evidence>
<evidence type="ECO:0000256" key="1">
    <source>
        <dbReference type="SAM" id="MobiDB-lite"/>
    </source>
</evidence>
<feature type="region of interest" description="Disordered" evidence="1">
    <location>
        <begin position="1"/>
        <end position="28"/>
    </location>
</feature>
<feature type="transmembrane region" description="Helical" evidence="2">
    <location>
        <begin position="33"/>
        <end position="52"/>
    </location>
</feature>
<keyword evidence="2" id="KW-0812">Transmembrane</keyword>
<keyword evidence="2" id="KW-0472">Membrane</keyword>
<organism evidence="4">
    <name type="scientific">Drosophila sechellia</name>
    <name type="common">Fruit fly</name>
    <dbReference type="NCBI Taxonomy" id="7238"/>
    <lineage>
        <taxon>Eukaryota</taxon>
        <taxon>Metazoa</taxon>
        <taxon>Ecdysozoa</taxon>
        <taxon>Arthropoda</taxon>
        <taxon>Hexapoda</taxon>
        <taxon>Insecta</taxon>
        <taxon>Pterygota</taxon>
        <taxon>Neoptera</taxon>
        <taxon>Endopterygota</taxon>
        <taxon>Diptera</taxon>
        <taxon>Brachycera</taxon>
        <taxon>Muscomorpha</taxon>
        <taxon>Ephydroidea</taxon>
        <taxon>Drosophilidae</taxon>
        <taxon>Drosophila</taxon>
        <taxon>Sophophora</taxon>
    </lineage>
</organism>
<name>B4I5G3_DROSE</name>
<keyword evidence="4" id="KW-1185">Reference proteome</keyword>
<proteinExistence type="predicted"/>